<protein>
    <submittedName>
        <fullName evidence="1">Uncharacterized protein</fullName>
    </submittedName>
</protein>
<organism evidence="1 2">
    <name type="scientific">Rhynchophorus ferrugineus</name>
    <name type="common">Red palm weevil</name>
    <name type="synonym">Curculio ferrugineus</name>
    <dbReference type="NCBI Taxonomy" id="354439"/>
    <lineage>
        <taxon>Eukaryota</taxon>
        <taxon>Metazoa</taxon>
        <taxon>Ecdysozoa</taxon>
        <taxon>Arthropoda</taxon>
        <taxon>Hexapoda</taxon>
        <taxon>Insecta</taxon>
        <taxon>Pterygota</taxon>
        <taxon>Neoptera</taxon>
        <taxon>Endopterygota</taxon>
        <taxon>Coleoptera</taxon>
        <taxon>Polyphaga</taxon>
        <taxon>Cucujiformia</taxon>
        <taxon>Curculionidae</taxon>
        <taxon>Dryophthorinae</taxon>
        <taxon>Rhynchophorus</taxon>
    </lineage>
</organism>
<comment type="caution">
    <text evidence="1">The sequence shown here is derived from an EMBL/GenBank/DDBJ whole genome shotgun (WGS) entry which is preliminary data.</text>
</comment>
<dbReference type="Proteomes" id="UP000625711">
    <property type="component" value="Unassembled WGS sequence"/>
</dbReference>
<gene>
    <name evidence="1" type="ORF">GWI33_000132</name>
</gene>
<keyword evidence="2" id="KW-1185">Reference proteome</keyword>
<dbReference type="EMBL" id="JAACXV010000001">
    <property type="protein sequence ID" value="KAF7288079.1"/>
    <property type="molecule type" value="Genomic_DNA"/>
</dbReference>
<name>A0A834IX68_RHYFE</name>
<evidence type="ECO:0000313" key="2">
    <source>
        <dbReference type="Proteomes" id="UP000625711"/>
    </source>
</evidence>
<evidence type="ECO:0000313" key="1">
    <source>
        <dbReference type="EMBL" id="KAF7288079.1"/>
    </source>
</evidence>
<proteinExistence type="predicted"/>
<sequence length="93" mass="10705">MRSTVTIRMCRGKIVDPTLKRMVFTGPLRAEQSEDGLRHPASRRPLYADKPVLIAQGTRSYGQNGPENKRNRGYMFGFRTANCRSTFTFYFLL</sequence>
<accession>A0A834IX68</accession>
<reference evidence="1" key="1">
    <citation type="submission" date="2020-08" db="EMBL/GenBank/DDBJ databases">
        <title>Genome sequencing and assembly of the red palm weevil Rhynchophorus ferrugineus.</title>
        <authorList>
            <person name="Dias G.B."/>
            <person name="Bergman C.M."/>
            <person name="Manee M."/>
        </authorList>
    </citation>
    <scope>NUCLEOTIDE SEQUENCE</scope>
    <source>
        <strain evidence="1">AA-2017</strain>
        <tissue evidence="1">Whole larva</tissue>
    </source>
</reference>
<dbReference type="AlphaFoldDB" id="A0A834IX68"/>